<keyword evidence="2" id="KW-0805">Transcription regulation</keyword>
<gene>
    <name evidence="8" type="ORF">Plo01_02170</name>
</gene>
<dbReference type="GO" id="GO:0000160">
    <property type="term" value="P:phosphorelay signal transduction system"/>
    <property type="evidence" value="ECO:0007669"/>
    <property type="project" value="InterPro"/>
</dbReference>
<dbReference type="Pfam" id="PF00196">
    <property type="entry name" value="GerE"/>
    <property type="match status" value="1"/>
</dbReference>
<name>A0A8J3W308_9ACTN</name>
<feature type="domain" description="HTH luxR-type" evidence="6">
    <location>
        <begin position="170"/>
        <end position="235"/>
    </location>
</feature>
<evidence type="ECO:0000313" key="9">
    <source>
        <dbReference type="Proteomes" id="UP000616724"/>
    </source>
</evidence>
<dbReference type="SUPFAM" id="SSF46894">
    <property type="entry name" value="C-terminal effector domain of the bipartite response regulators"/>
    <property type="match status" value="1"/>
</dbReference>
<dbReference type="EMBL" id="BOOH01000001">
    <property type="protein sequence ID" value="GIH73788.1"/>
    <property type="molecule type" value="Genomic_DNA"/>
</dbReference>
<dbReference type="Pfam" id="PF00072">
    <property type="entry name" value="Response_reg"/>
    <property type="match status" value="1"/>
</dbReference>
<evidence type="ECO:0000259" key="7">
    <source>
        <dbReference type="PROSITE" id="PS50110"/>
    </source>
</evidence>
<dbReference type="RefSeq" id="WP_203888531.1">
    <property type="nucleotide sequence ID" value="NZ_BOOH01000001.1"/>
</dbReference>
<dbReference type="AlphaFoldDB" id="A0A8J3W308"/>
<dbReference type="Gene3D" id="3.40.50.2300">
    <property type="match status" value="1"/>
</dbReference>
<dbReference type="InterPro" id="IPR001789">
    <property type="entry name" value="Sig_transdc_resp-reg_receiver"/>
</dbReference>
<dbReference type="PROSITE" id="PS50043">
    <property type="entry name" value="HTH_LUXR_2"/>
    <property type="match status" value="1"/>
</dbReference>
<evidence type="ECO:0000259" key="6">
    <source>
        <dbReference type="PROSITE" id="PS50043"/>
    </source>
</evidence>
<keyword evidence="1 5" id="KW-0597">Phosphoprotein</keyword>
<keyword evidence="4" id="KW-0804">Transcription</keyword>
<dbReference type="PROSITE" id="PS50110">
    <property type="entry name" value="RESPONSE_REGULATORY"/>
    <property type="match status" value="1"/>
</dbReference>
<sequence length="245" mass="25962">MTPVRVLIADDQELVRAALRLMIERRADLTVAGEAADGQEAVAAALALRPDVVLMDVRMPGMTGVEATGRILGDWPHDGPRPRVLMLTTFDLDEYVHASLRAGASGFVLKNTTPDRLADAIRVVAAGEAALAPSVTRRIIGAVTALPAALLADVPRPAGGAARPDARSEAARRIGELTARELEVLILVARGMSNTRVARSLGLSEAGVKSRVNRILTRLGLENRVQAAILAHEAGLMEPFPRSPS</sequence>
<dbReference type="Proteomes" id="UP000616724">
    <property type="component" value="Unassembled WGS sequence"/>
</dbReference>
<evidence type="ECO:0000256" key="2">
    <source>
        <dbReference type="ARBA" id="ARBA00023015"/>
    </source>
</evidence>
<protein>
    <submittedName>
        <fullName evidence="8">DNA-binding response regulator</fullName>
    </submittedName>
</protein>
<dbReference type="PANTHER" id="PTHR43214:SF24">
    <property type="entry name" value="TRANSCRIPTIONAL REGULATORY PROTEIN NARL-RELATED"/>
    <property type="match status" value="1"/>
</dbReference>
<accession>A0A8J3W308</accession>
<evidence type="ECO:0000256" key="3">
    <source>
        <dbReference type="ARBA" id="ARBA00023125"/>
    </source>
</evidence>
<dbReference type="InterPro" id="IPR058245">
    <property type="entry name" value="NreC/VraR/RcsB-like_REC"/>
</dbReference>
<keyword evidence="3 8" id="KW-0238">DNA-binding</keyword>
<dbReference type="PANTHER" id="PTHR43214">
    <property type="entry name" value="TWO-COMPONENT RESPONSE REGULATOR"/>
    <property type="match status" value="1"/>
</dbReference>
<dbReference type="PRINTS" id="PR00038">
    <property type="entry name" value="HTHLUXR"/>
</dbReference>
<proteinExistence type="predicted"/>
<dbReference type="GO" id="GO:0006355">
    <property type="term" value="P:regulation of DNA-templated transcription"/>
    <property type="evidence" value="ECO:0007669"/>
    <property type="project" value="InterPro"/>
</dbReference>
<dbReference type="InterPro" id="IPR011006">
    <property type="entry name" value="CheY-like_superfamily"/>
</dbReference>
<feature type="modified residue" description="4-aspartylphosphate" evidence="5">
    <location>
        <position position="56"/>
    </location>
</feature>
<reference evidence="8 9" key="1">
    <citation type="submission" date="2021-01" db="EMBL/GenBank/DDBJ databases">
        <title>Whole genome shotgun sequence of Planobispora longispora NBRC 13918.</title>
        <authorList>
            <person name="Komaki H."/>
            <person name="Tamura T."/>
        </authorList>
    </citation>
    <scope>NUCLEOTIDE SEQUENCE [LARGE SCALE GENOMIC DNA]</scope>
    <source>
        <strain evidence="8 9">NBRC 13918</strain>
    </source>
</reference>
<dbReference type="SMART" id="SM00448">
    <property type="entry name" value="REC"/>
    <property type="match status" value="1"/>
</dbReference>
<evidence type="ECO:0000256" key="1">
    <source>
        <dbReference type="ARBA" id="ARBA00022553"/>
    </source>
</evidence>
<dbReference type="CDD" id="cd06170">
    <property type="entry name" value="LuxR_C_like"/>
    <property type="match status" value="1"/>
</dbReference>
<dbReference type="CDD" id="cd17535">
    <property type="entry name" value="REC_NarL-like"/>
    <property type="match status" value="1"/>
</dbReference>
<evidence type="ECO:0000256" key="5">
    <source>
        <dbReference type="PROSITE-ProRule" id="PRU00169"/>
    </source>
</evidence>
<keyword evidence="9" id="KW-1185">Reference proteome</keyword>
<dbReference type="InterPro" id="IPR039420">
    <property type="entry name" value="WalR-like"/>
</dbReference>
<dbReference type="InterPro" id="IPR000792">
    <property type="entry name" value="Tscrpt_reg_LuxR_C"/>
</dbReference>
<evidence type="ECO:0000256" key="4">
    <source>
        <dbReference type="ARBA" id="ARBA00023163"/>
    </source>
</evidence>
<comment type="caution">
    <text evidence="8">The sequence shown here is derived from an EMBL/GenBank/DDBJ whole genome shotgun (WGS) entry which is preliminary data.</text>
</comment>
<dbReference type="InterPro" id="IPR016032">
    <property type="entry name" value="Sig_transdc_resp-reg_C-effctor"/>
</dbReference>
<organism evidence="8 9">
    <name type="scientific">Planobispora longispora</name>
    <dbReference type="NCBI Taxonomy" id="28887"/>
    <lineage>
        <taxon>Bacteria</taxon>
        <taxon>Bacillati</taxon>
        <taxon>Actinomycetota</taxon>
        <taxon>Actinomycetes</taxon>
        <taxon>Streptosporangiales</taxon>
        <taxon>Streptosporangiaceae</taxon>
        <taxon>Planobispora</taxon>
    </lineage>
</organism>
<dbReference type="SMART" id="SM00421">
    <property type="entry name" value="HTH_LUXR"/>
    <property type="match status" value="1"/>
</dbReference>
<dbReference type="SUPFAM" id="SSF52172">
    <property type="entry name" value="CheY-like"/>
    <property type="match status" value="1"/>
</dbReference>
<dbReference type="GO" id="GO:0003677">
    <property type="term" value="F:DNA binding"/>
    <property type="evidence" value="ECO:0007669"/>
    <property type="project" value="UniProtKB-KW"/>
</dbReference>
<feature type="domain" description="Response regulatory" evidence="7">
    <location>
        <begin position="5"/>
        <end position="125"/>
    </location>
</feature>
<evidence type="ECO:0000313" key="8">
    <source>
        <dbReference type="EMBL" id="GIH73788.1"/>
    </source>
</evidence>